<evidence type="ECO:0000313" key="7">
    <source>
        <dbReference type="EMBL" id="NKF23348.1"/>
    </source>
</evidence>
<dbReference type="Pfam" id="PF02311">
    <property type="entry name" value="AraC_binding"/>
    <property type="match status" value="1"/>
</dbReference>
<keyword evidence="2" id="KW-0805">Transcription regulation</keyword>
<dbReference type="PRINTS" id="PR00032">
    <property type="entry name" value="HTHARAC"/>
</dbReference>
<dbReference type="PROSITE" id="PS01124">
    <property type="entry name" value="HTH_ARAC_FAMILY_2"/>
    <property type="match status" value="1"/>
</dbReference>
<keyword evidence="1" id="KW-0678">Repressor</keyword>
<dbReference type="InterPro" id="IPR020449">
    <property type="entry name" value="Tscrpt_reg_AraC-type_HTH"/>
</dbReference>
<dbReference type="InterPro" id="IPR003313">
    <property type="entry name" value="AraC-bd"/>
</dbReference>
<dbReference type="GO" id="GO:0043565">
    <property type="term" value="F:sequence-specific DNA binding"/>
    <property type="evidence" value="ECO:0007669"/>
    <property type="project" value="InterPro"/>
</dbReference>
<dbReference type="GO" id="GO:0003700">
    <property type="term" value="F:DNA-binding transcription factor activity"/>
    <property type="evidence" value="ECO:0007669"/>
    <property type="project" value="InterPro"/>
</dbReference>
<keyword evidence="3" id="KW-0238">DNA-binding</keyword>
<evidence type="ECO:0000313" key="8">
    <source>
        <dbReference type="Proteomes" id="UP000653472"/>
    </source>
</evidence>
<dbReference type="PANTHER" id="PTHR11019">
    <property type="entry name" value="HTH-TYPE TRANSCRIPTIONAL REGULATOR NIMR"/>
    <property type="match status" value="1"/>
</dbReference>
<dbReference type="PANTHER" id="PTHR11019:SF159">
    <property type="entry name" value="TRANSCRIPTIONAL REGULATOR-RELATED"/>
    <property type="match status" value="1"/>
</dbReference>
<protein>
    <submittedName>
        <fullName evidence="7">AraC family transcriptional regulator</fullName>
    </submittedName>
</protein>
<dbReference type="InterPro" id="IPR018062">
    <property type="entry name" value="HTH_AraC-typ_CS"/>
</dbReference>
<evidence type="ECO:0000256" key="5">
    <source>
        <dbReference type="ARBA" id="ARBA00023163"/>
    </source>
</evidence>
<dbReference type="Pfam" id="PF12833">
    <property type="entry name" value="HTH_18"/>
    <property type="match status" value="1"/>
</dbReference>
<dbReference type="Gene3D" id="1.10.10.60">
    <property type="entry name" value="Homeodomain-like"/>
    <property type="match status" value="1"/>
</dbReference>
<gene>
    <name evidence="7" type="ORF">G7Y82_13585</name>
</gene>
<evidence type="ECO:0000259" key="6">
    <source>
        <dbReference type="PROSITE" id="PS01124"/>
    </source>
</evidence>
<keyword evidence="8" id="KW-1185">Reference proteome</keyword>
<dbReference type="InterPro" id="IPR014710">
    <property type="entry name" value="RmlC-like_jellyroll"/>
</dbReference>
<comment type="caution">
    <text evidence="7">The sequence shown here is derived from an EMBL/GenBank/DDBJ whole genome shotgun (WGS) entry which is preliminary data.</text>
</comment>
<accession>A0A970B6Z8</accession>
<evidence type="ECO:0000256" key="2">
    <source>
        <dbReference type="ARBA" id="ARBA00023015"/>
    </source>
</evidence>
<evidence type="ECO:0000256" key="4">
    <source>
        <dbReference type="ARBA" id="ARBA00023159"/>
    </source>
</evidence>
<organism evidence="7 8">
    <name type="scientific">Solimonas marina</name>
    <dbReference type="NCBI Taxonomy" id="2714601"/>
    <lineage>
        <taxon>Bacteria</taxon>
        <taxon>Pseudomonadati</taxon>
        <taxon>Pseudomonadota</taxon>
        <taxon>Gammaproteobacteria</taxon>
        <taxon>Nevskiales</taxon>
        <taxon>Nevskiaceae</taxon>
        <taxon>Solimonas</taxon>
    </lineage>
</organism>
<proteinExistence type="predicted"/>
<dbReference type="AlphaFoldDB" id="A0A970B6Z8"/>
<dbReference type="EMBL" id="JAAVXB010000007">
    <property type="protein sequence ID" value="NKF23348.1"/>
    <property type="molecule type" value="Genomic_DNA"/>
</dbReference>
<dbReference type="InterPro" id="IPR018060">
    <property type="entry name" value="HTH_AraC"/>
</dbReference>
<dbReference type="InterPro" id="IPR011051">
    <property type="entry name" value="RmlC_Cupin_sf"/>
</dbReference>
<name>A0A970B6Z8_9GAMM</name>
<keyword evidence="4" id="KW-0010">Activator</keyword>
<keyword evidence="5" id="KW-0804">Transcription</keyword>
<dbReference type="Proteomes" id="UP000653472">
    <property type="component" value="Unassembled WGS sequence"/>
</dbReference>
<evidence type="ECO:0000256" key="1">
    <source>
        <dbReference type="ARBA" id="ARBA00022491"/>
    </source>
</evidence>
<feature type="domain" description="HTH araC/xylS-type" evidence="6">
    <location>
        <begin position="174"/>
        <end position="270"/>
    </location>
</feature>
<dbReference type="SUPFAM" id="SSF51182">
    <property type="entry name" value="RmlC-like cupins"/>
    <property type="match status" value="1"/>
</dbReference>
<sequence length="270" mass="29710">MSCENRAIIFAKRTSAVAHPHFRAYDHGPAPVTALATDYVAGHITPAHEHPYAQLIYAVHGVMIVSTQHGQWVVPPTRAIWMPPQTQHTVRMAGRVQMRSAFVDPGLAPHLAGDCVVLAVSPLMRELLLAAVALPPPHAPGSRGDHIAHLLLDELRTLPALALHLPQPRDARLQRICERLQAAPDDNSTVAQWAARLHVDAKTVQRLFARETGMSFARWRQQARLLAALERLARGDRILDTALALGYASPGAFATMFRRQFGVAPSAYFR</sequence>
<evidence type="ECO:0000256" key="3">
    <source>
        <dbReference type="ARBA" id="ARBA00023125"/>
    </source>
</evidence>
<dbReference type="SUPFAM" id="SSF46689">
    <property type="entry name" value="Homeodomain-like"/>
    <property type="match status" value="1"/>
</dbReference>
<dbReference type="SMART" id="SM00342">
    <property type="entry name" value="HTH_ARAC"/>
    <property type="match status" value="1"/>
</dbReference>
<dbReference type="InterPro" id="IPR009057">
    <property type="entry name" value="Homeodomain-like_sf"/>
</dbReference>
<dbReference type="CDD" id="cd06124">
    <property type="entry name" value="cupin_NimR-like_N"/>
    <property type="match status" value="1"/>
</dbReference>
<dbReference type="FunFam" id="1.10.10.60:FF:000132">
    <property type="entry name" value="AraC family transcriptional regulator"/>
    <property type="match status" value="1"/>
</dbReference>
<dbReference type="PROSITE" id="PS00041">
    <property type="entry name" value="HTH_ARAC_FAMILY_1"/>
    <property type="match status" value="1"/>
</dbReference>
<reference evidence="7" key="1">
    <citation type="submission" date="2020-03" db="EMBL/GenBank/DDBJ databases">
        <title>Solimonas marina sp. nov., isolated from deep seawater of the Pacific Ocean.</title>
        <authorList>
            <person name="Liu X."/>
            <person name="Lai Q."/>
            <person name="Sun F."/>
            <person name="Gai Y."/>
            <person name="Li G."/>
            <person name="Shao Z."/>
        </authorList>
    </citation>
    <scope>NUCLEOTIDE SEQUENCE</scope>
    <source>
        <strain evidence="7">C16B3</strain>
    </source>
</reference>
<dbReference type="Gene3D" id="2.60.120.10">
    <property type="entry name" value="Jelly Rolls"/>
    <property type="match status" value="1"/>
</dbReference>